<dbReference type="Pfam" id="PF02381">
    <property type="entry name" value="MraZ"/>
    <property type="match status" value="2"/>
</dbReference>
<keyword evidence="5 7" id="KW-0238">DNA-binding</keyword>
<dbReference type="EMBL" id="CP015220">
    <property type="protein sequence ID" value="AMY25580.1"/>
    <property type="molecule type" value="Genomic_DNA"/>
</dbReference>
<dbReference type="GeneID" id="93554472"/>
<evidence type="ECO:0000256" key="3">
    <source>
        <dbReference type="ARBA" id="ARBA00022737"/>
    </source>
</evidence>
<dbReference type="Gene3D" id="3.40.1550.20">
    <property type="entry name" value="Transcriptional regulator MraZ domain"/>
    <property type="match status" value="1"/>
</dbReference>
<evidence type="ECO:0000259" key="8">
    <source>
        <dbReference type="PROSITE" id="PS51740"/>
    </source>
</evidence>
<feature type="domain" description="SpoVT-AbrB" evidence="8">
    <location>
        <begin position="5"/>
        <end position="47"/>
    </location>
</feature>
<comment type="subunit">
    <text evidence="7">Forms oligomers.</text>
</comment>
<dbReference type="InterPro" id="IPR020603">
    <property type="entry name" value="MraZ_dom"/>
</dbReference>
<feature type="domain" description="SpoVT-AbrB" evidence="8">
    <location>
        <begin position="76"/>
        <end position="119"/>
    </location>
</feature>
<dbReference type="PROSITE" id="PS51740">
    <property type="entry name" value="SPOVT_ABRB"/>
    <property type="match status" value="2"/>
</dbReference>
<dbReference type="PANTHER" id="PTHR34701:SF1">
    <property type="entry name" value="TRANSCRIPTIONAL REGULATOR MRAZ"/>
    <property type="match status" value="1"/>
</dbReference>
<dbReference type="InterPro" id="IPR038619">
    <property type="entry name" value="MraZ_sf"/>
</dbReference>
<evidence type="ECO:0000256" key="6">
    <source>
        <dbReference type="ARBA" id="ARBA00023163"/>
    </source>
</evidence>
<keyword evidence="6 7" id="KW-0804">Transcription</keyword>
<dbReference type="GO" id="GO:2000143">
    <property type="term" value="P:negative regulation of DNA-templated transcription initiation"/>
    <property type="evidence" value="ECO:0007669"/>
    <property type="project" value="TreeGrafter"/>
</dbReference>
<dbReference type="RefSeq" id="WP_027497352.1">
    <property type="nucleotide sequence ID" value="NZ_CAKKLU010000018.1"/>
</dbReference>
<dbReference type="CDD" id="cd16321">
    <property type="entry name" value="MraZ_C"/>
    <property type="match status" value="1"/>
</dbReference>
<dbReference type="Proteomes" id="UP000076038">
    <property type="component" value="Chromosome"/>
</dbReference>
<accession>A0A143QRF4</accession>
<dbReference type="PANTHER" id="PTHR34701">
    <property type="entry name" value="TRANSCRIPTIONAL REGULATOR MRAZ"/>
    <property type="match status" value="1"/>
</dbReference>
<dbReference type="HAMAP" id="MF_01008">
    <property type="entry name" value="MraZ"/>
    <property type="match status" value="1"/>
</dbReference>
<reference evidence="9 10" key="1">
    <citation type="journal article" date="2016" name="Genome Announc.">
        <title>Complete Genome and Plasmid Sequences for Rhodococcus fascians D188 and Draft Sequences for Rhodococcus Isolates PBTS 1 and PBTS 2.</title>
        <authorList>
            <person name="Stamler R.A."/>
            <person name="Vereecke D."/>
            <person name="Zhang Y."/>
            <person name="Schilkey F."/>
            <person name="Devitt N."/>
            <person name="Randall J.J."/>
        </authorList>
    </citation>
    <scope>NUCLEOTIDE SEQUENCE [LARGE SCALE GENOMIC DNA]</scope>
    <source>
        <strain evidence="9 10">PBTS2</strain>
    </source>
</reference>
<gene>
    <name evidence="7 9" type="primary">mraZ</name>
    <name evidence="9" type="ORF">A3Q41_04304</name>
</gene>
<protein>
    <recommendedName>
        <fullName evidence="1 7">Transcriptional regulator MraZ</fullName>
    </recommendedName>
</protein>
<dbReference type="OrthoDB" id="9807753at2"/>
<accession>A0A260TLJ4</accession>
<proteinExistence type="inferred from homology"/>
<comment type="subcellular location">
    <subcellularLocation>
        <location evidence="7">Cytoplasm</location>
        <location evidence="7">Nucleoid</location>
    </subcellularLocation>
</comment>
<keyword evidence="4 7" id="KW-0805">Transcription regulation</keyword>
<dbReference type="InterPro" id="IPR035642">
    <property type="entry name" value="MraZ_N"/>
</dbReference>
<dbReference type="InterPro" id="IPR035644">
    <property type="entry name" value="MraZ_C"/>
</dbReference>
<dbReference type="NCBIfam" id="TIGR00242">
    <property type="entry name" value="division/cell wall cluster transcriptional repressor MraZ"/>
    <property type="match status" value="1"/>
</dbReference>
<evidence type="ECO:0000256" key="7">
    <source>
        <dbReference type="HAMAP-Rule" id="MF_01008"/>
    </source>
</evidence>
<evidence type="ECO:0000256" key="4">
    <source>
        <dbReference type="ARBA" id="ARBA00023015"/>
    </source>
</evidence>
<dbReference type="AlphaFoldDB" id="A0A143QRF4"/>
<organism evidence="9 10">
    <name type="scientific">Rhodococcoides fascians</name>
    <name type="common">Rhodococcus fascians</name>
    <dbReference type="NCBI Taxonomy" id="1828"/>
    <lineage>
        <taxon>Bacteria</taxon>
        <taxon>Bacillati</taxon>
        <taxon>Actinomycetota</taxon>
        <taxon>Actinomycetes</taxon>
        <taxon>Mycobacteriales</taxon>
        <taxon>Nocardiaceae</taxon>
        <taxon>Rhodococcoides</taxon>
    </lineage>
</organism>
<keyword evidence="3" id="KW-0677">Repeat</keyword>
<keyword evidence="10" id="KW-1185">Reference proteome</keyword>
<evidence type="ECO:0000256" key="1">
    <source>
        <dbReference type="ARBA" id="ARBA00013860"/>
    </source>
</evidence>
<dbReference type="KEGG" id="rhs:A3Q41_04304"/>
<dbReference type="InterPro" id="IPR003444">
    <property type="entry name" value="MraZ"/>
</dbReference>
<dbReference type="GO" id="GO:0005737">
    <property type="term" value="C:cytoplasm"/>
    <property type="evidence" value="ECO:0007669"/>
    <property type="project" value="UniProtKB-UniRule"/>
</dbReference>
<dbReference type="PATRIC" id="fig|1653479.3.peg.4359"/>
<dbReference type="CDD" id="cd16320">
    <property type="entry name" value="MraZ_N"/>
    <property type="match status" value="1"/>
</dbReference>
<sequence length="143" mass="15967">MFLGTYTPKLDDKGRLTLPAKFRDALAGGVMVSKGQDFSLAVYTAADFAERSRKLTAASRANPKARAYVRQFFSGTDEQRPDGQGRITISPEHRRYAGLERNCVVIGSMDFIEIWNDEAWARYSAENEQDFSDAFDESLGGIL</sequence>
<evidence type="ECO:0000313" key="10">
    <source>
        <dbReference type="Proteomes" id="UP000076038"/>
    </source>
</evidence>
<evidence type="ECO:0000313" key="9">
    <source>
        <dbReference type="EMBL" id="AMY25580.1"/>
    </source>
</evidence>
<evidence type="ECO:0000256" key="2">
    <source>
        <dbReference type="ARBA" id="ARBA00022490"/>
    </source>
</evidence>
<name>A0A143QRF4_RHOFA</name>
<dbReference type="InterPro" id="IPR007159">
    <property type="entry name" value="SpoVT-AbrB_dom"/>
</dbReference>
<reference evidence="10" key="2">
    <citation type="submission" date="2016-04" db="EMBL/GenBank/DDBJ databases">
        <title>Complete Genome and Plasmid Sequences for Rhodococcus fascians D188 and Draft Sequences for Rhodococcus spp. Isolates PBTS 1 and PBTS 2.</title>
        <authorList>
            <person name="Stamer R."/>
            <person name="Vereecke D."/>
            <person name="Zhang Y."/>
            <person name="Schilkey F."/>
            <person name="Devitt N."/>
            <person name="Randall J."/>
        </authorList>
    </citation>
    <scope>NUCLEOTIDE SEQUENCE [LARGE SCALE GENOMIC DNA]</scope>
    <source>
        <strain evidence="10">PBTS2</strain>
    </source>
</reference>
<dbReference type="GO" id="GO:0000976">
    <property type="term" value="F:transcription cis-regulatory region binding"/>
    <property type="evidence" value="ECO:0007669"/>
    <property type="project" value="TreeGrafter"/>
</dbReference>
<dbReference type="SUPFAM" id="SSF89447">
    <property type="entry name" value="AbrB/MazE/MraZ-like"/>
    <property type="match status" value="1"/>
</dbReference>
<comment type="similarity">
    <text evidence="7">Belongs to the MraZ family.</text>
</comment>
<evidence type="ECO:0000256" key="5">
    <source>
        <dbReference type="ARBA" id="ARBA00023125"/>
    </source>
</evidence>
<keyword evidence="2 7" id="KW-0963">Cytoplasm</keyword>
<dbReference type="GO" id="GO:0003700">
    <property type="term" value="F:DNA-binding transcription factor activity"/>
    <property type="evidence" value="ECO:0007669"/>
    <property type="project" value="UniProtKB-UniRule"/>
</dbReference>
<dbReference type="GO" id="GO:0009295">
    <property type="term" value="C:nucleoid"/>
    <property type="evidence" value="ECO:0007669"/>
    <property type="project" value="UniProtKB-SubCell"/>
</dbReference>
<dbReference type="InterPro" id="IPR037914">
    <property type="entry name" value="SpoVT-AbrB_sf"/>
</dbReference>